<dbReference type="InterPro" id="IPR003755">
    <property type="entry name" value="HPr(Ser)_kin/Pase"/>
</dbReference>
<dbReference type="GO" id="GO:0005524">
    <property type="term" value="F:ATP binding"/>
    <property type="evidence" value="ECO:0007669"/>
    <property type="project" value="UniProtKB-UniRule"/>
</dbReference>
<comment type="miscellaneous">
    <text evidence="14">Both phosphorylation and phosphorolysis are carried out by the same active site and suggest a common mechanism for both reactions.</text>
</comment>
<evidence type="ECO:0000256" key="7">
    <source>
        <dbReference type="ARBA" id="ARBA00022723"/>
    </source>
</evidence>
<name>A0A0R0AEG8_9GAMM</name>
<keyword evidence="7 14" id="KW-0479">Metal-binding</keyword>
<evidence type="ECO:0000259" key="16">
    <source>
        <dbReference type="Pfam" id="PF07475"/>
    </source>
</evidence>
<keyword evidence="9 14" id="KW-0418">Kinase</keyword>
<feature type="active site" evidence="14">
    <location>
        <position position="164"/>
    </location>
</feature>
<evidence type="ECO:0000256" key="11">
    <source>
        <dbReference type="ARBA" id="ARBA00022842"/>
    </source>
</evidence>
<dbReference type="GO" id="GO:0004712">
    <property type="term" value="F:protein serine/threonine/tyrosine kinase activity"/>
    <property type="evidence" value="ECO:0007669"/>
    <property type="project" value="UniProtKB-UniRule"/>
</dbReference>
<dbReference type="Gene3D" id="3.40.50.300">
    <property type="entry name" value="P-loop containing nucleotide triphosphate hydrolases"/>
    <property type="match status" value="1"/>
</dbReference>
<dbReference type="SUPFAM" id="SSF53795">
    <property type="entry name" value="PEP carboxykinase-like"/>
    <property type="match status" value="1"/>
</dbReference>
<dbReference type="GO" id="GO:0000155">
    <property type="term" value="F:phosphorelay sensor kinase activity"/>
    <property type="evidence" value="ECO:0007669"/>
    <property type="project" value="InterPro"/>
</dbReference>
<reference evidence="17 18" key="1">
    <citation type="submission" date="2015-10" db="EMBL/GenBank/DDBJ databases">
        <title>Genome sequencing and analysis of members of genus Stenotrophomonas.</title>
        <authorList>
            <person name="Patil P.P."/>
            <person name="Midha S."/>
            <person name="Patil P.B."/>
        </authorList>
    </citation>
    <scope>NUCLEOTIDE SEQUENCE [LARGE SCALE GENOMIC DNA]</scope>
    <source>
        <strain evidence="17 18">JCM 9942</strain>
    </source>
</reference>
<dbReference type="RefSeq" id="WP_054659211.1">
    <property type="nucleotide sequence ID" value="NZ_BAZI01000156.1"/>
</dbReference>
<evidence type="ECO:0000256" key="6">
    <source>
        <dbReference type="ARBA" id="ARBA00022679"/>
    </source>
</evidence>
<dbReference type="Pfam" id="PF02603">
    <property type="entry name" value="Hpr_kinase_N"/>
    <property type="match status" value="1"/>
</dbReference>
<dbReference type="Gene3D" id="3.40.1390.20">
    <property type="entry name" value="HprK N-terminal domain-like"/>
    <property type="match status" value="1"/>
</dbReference>
<gene>
    <name evidence="14" type="primary">hprK</name>
    <name evidence="17" type="ORF">ARC78_13670</name>
</gene>
<evidence type="ECO:0000256" key="3">
    <source>
        <dbReference type="ARBA" id="ARBA00006883"/>
    </source>
</evidence>
<dbReference type="PANTHER" id="PTHR30305">
    <property type="entry name" value="PROTEIN YJDM-RELATED"/>
    <property type="match status" value="1"/>
</dbReference>
<evidence type="ECO:0000256" key="2">
    <source>
        <dbReference type="ARBA" id="ARBA00001946"/>
    </source>
</evidence>
<dbReference type="EC" id="2.7.11.-" evidence="14"/>
<feature type="domain" description="HPr(Ser) kinase/phosphorylase N-terminal" evidence="15">
    <location>
        <begin position="5"/>
        <end position="132"/>
    </location>
</feature>
<feature type="region of interest" description="Important for the catalytic mechanism of both phosphorylation and dephosphorylation" evidence="14">
    <location>
        <begin position="206"/>
        <end position="215"/>
    </location>
</feature>
<dbReference type="GO" id="GO:0004674">
    <property type="term" value="F:protein serine/threonine kinase activity"/>
    <property type="evidence" value="ECO:0007669"/>
    <property type="project" value="UniProtKB-KW"/>
</dbReference>
<keyword evidence="12 14" id="KW-0511">Multifunctional enzyme</keyword>
<dbReference type="OrthoDB" id="9778803at2"/>
<dbReference type="InterPro" id="IPR028979">
    <property type="entry name" value="Ser_kin/Pase_Hpr-like_N_sf"/>
</dbReference>
<feature type="binding site" evidence="14">
    <location>
        <position position="207"/>
    </location>
    <ligand>
        <name>Mg(2+)</name>
        <dbReference type="ChEBI" id="CHEBI:18420"/>
    </ligand>
</feature>
<comment type="subunit">
    <text evidence="4 14">Homohexamer.</text>
</comment>
<dbReference type="EC" id="2.7.4.-" evidence="14"/>
<dbReference type="Proteomes" id="UP000050836">
    <property type="component" value="Unassembled WGS sequence"/>
</dbReference>
<feature type="active site" evidence="14">
    <location>
        <position position="143"/>
    </location>
</feature>
<keyword evidence="10 14" id="KW-0067">ATP-binding</keyword>
<evidence type="ECO:0000256" key="10">
    <source>
        <dbReference type="ARBA" id="ARBA00022840"/>
    </source>
</evidence>
<proteinExistence type="inferred from homology"/>
<comment type="similarity">
    <text evidence="3 14">Belongs to the HPrK/P family.</text>
</comment>
<comment type="caution">
    <text evidence="17">The sequence shown here is derived from an EMBL/GenBank/DDBJ whole genome shotgun (WGS) entry which is preliminary data.</text>
</comment>
<dbReference type="InterPro" id="IPR011104">
    <property type="entry name" value="Hpr_kin/Pase_C"/>
</dbReference>
<dbReference type="NCBIfam" id="TIGR00679">
    <property type="entry name" value="hpr-ser"/>
    <property type="match status" value="1"/>
</dbReference>
<protein>
    <recommendedName>
        <fullName evidence="14">HPr kinase/phosphorylase</fullName>
        <shortName evidence="14">HPrK/P</shortName>
        <ecNumber evidence="14">2.7.11.-</ecNumber>
        <ecNumber evidence="14">2.7.4.-</ecNumber>
    </recommendedName>
    <alternativeName>
        <fullName evidence="14">HPr(Ser) kinase/phosphorylase</fullName>
    </alternativeName>
</protein>
<sequence length="316" mass="35181">MNTSITARELFDQQRERLDLRWVAGQAGGKRELEAGNTVARRPSLAGYLNTIYPNKVQILGTEELAWLDSLDARQRWEVIERIIQAHPLALVITKNHGCPEDLRAAADESQTPLWISPKRGHELLNHLSYHLARTLAPRITLHGVFMEIYSIGVLITGEAGSGKSELALELLSRGHRLVADDAPEFTQIAPDVLDGTCPELLQDLLEVRGLGVLNVRQMFGDTAVKKNKYLRLIVHLTKPMTEPGSYGYERLTGDSGKRHVLDLDVPLITLPVMPGRNLAVLTEAATRLHILRTKGIDPAAMFIARHSNLLEQRTP</sequence>
<organism evidence="17 18">
    <name type="scientific">Stenotrophomonas pictorum JCM 9942</name>
    <dbReference type="NCBI Taxonomy" id="1236960"/>
    <lineage>
        <taxon>Bacteria</taxon>
        <taxon>Pseudomonadati</taxon>
        <taxon>Pseudomonadota</taxon>
        <taxon>Gammaproteobacteria</taxon>
        <taxon>Lysobacterales</taxon>
        <taxon>Lysobacteraceae</taxon>
        <taxon>Stenotrophomonas</taxon>
    </lineage>
</organism>
<dbReference type="SUPFAM" id="SSF75138">
    <property type="entry name" value="HprK N-terminal domain-like"/>
    <property type="match status" value="1"/>
</dbReference>
<dbReference type="GO" id="GO:0006109">
    <property type="term" value="P:regulation of carbohydrate metabolic process"/>
    <property type="evidence" value="ECO:0007669"/>
    <property type="project" value="UniProtKB-UniRule"/>
</dbReference>
<feature type="binding site" evidence="14">
    <location>
        <begin position="158"/>
        <end position="165"/>
    </location>
    <ligand>
        <name>ATP</name>
        <dbReference type="ChEBI" id="CHEBI:30616"/>
    </ligand>
</feature>
<dbReference type="FunFam" id="3.40.50.300:FF:000174">
    <property type="entry name" value="HPr kinase/phosphorylase"/>
    <property type="match status" value="1"/>
</dbReference>
<keyword evidence="6 14" id="KW-0808">Transferase</keyword>
<dbReference type="InterPro" id="IPR027417">
    <property type="entry name" value="P-loop_NTPase"/>
</dbReference>
<accession>A0A0R0AEG8</accession>
<evidence type="ECO:0000313" key="18">
    <source>
        <dbReference type="Proteomes" id="UP000050836"/>
    </source>
</evidence>
<evidence type="ECO:0000256" key="5">
    <source>
        <dbReference type="ARBA" id="ARBA00022527"/>
    </source>
</evidence>
<dbReference type="EMBL" id="LLXS01000042">
    <property type="protein sequence ID" value="KRG39860.1"/>
    <property type="molecule type" value="Genomic_DNA"/>
</dbReference>
<evidence type="ECO:0000256" key="1">
    <source>
        <dbReference type="ARBA" id="ARBA00001120"/>
    </source>
</evidence>
<evidence type="ECO:0000256" key="13">
    <source>
        <dbReference type="ARBA" id="ARBA00047657"/>
    </source>
</evidence>
<feature type="binding site" evidence="14">
    <location>
        <position position="165"/>
    </location>
    <ligand>
        <name>Mg(2+)</name>
        <dbReference type="ChEBI" id="CHEBI:18420"/>
    </ligand>
</feature>
<evidence type="ECO:0000256" key="14">
    <source>
        <dbReference type="HAMAP-Rule" id="MF_01249"/>
    </source>
</evidence>
<dbReference type="CDD" id="cd01918">
    <property type="entry name" value="HprK_C"/>
    <property type="match status" value="1"/>
</dbReference>
<comment type="catalytic activity">
    <reaction evidence="1 14">
        <text>[HPr protein]-L-serine + ATP = [HPr protein]-O-phospho-L-serine + ADP + H(+)</text>
        <dbReference type="Rhea" id="RHEA:46600"/>
        <dbReference type="Rhea" id="RHEA-COMP:11602"/>
        <dbReference type="Rhea" id="RHEA-COMP:11603"/>
        <dbReference type="ChEBI" id="CHEBI:15378"/>
        <dbReference type="ChEBI" id="CHEBI:29999"/>
        <dbReference type="ChEBI" id="CHEBI:30616"/>
        <dbReference type="ChEBI" id="CHEBI:83421"/>
        <dbReference type="ChEBI" id="CHEBI:456216"/>
    </reaction>
</comment>
<dbReference type="HAMAP" id="MF_01249">
    <property type="entry name" value="HPr_kinase"/>
    <property type="match status" value="1"/>
</dbReference>
<evidence type="ECO:0000259" key="15">
    <source>
        <dbReference type="Pfam" id="PF02603"/>
    </source>
</evidence>
<evidence type="ECO:0000256" key="12">
    <source>
        <dbReference type="ARBA" id="ARBA00023268"/>
    </source>
</evidence>
<dbReference type="GO" id="GO:0000287">
    <property type="term" value="F:magnesium ion binding"/>
    <property type="evidence" value="ECO:0007669"/>
    <property type="project" value="UniProtKB-UniRule"/>
</dbReference>
<feature type="domain" description="HPr kinase/phosphorylase C-terminal" evidence="16">
    <location>
        <begin position="135"/>
        <end position="306"/>
    </location>
</feature>
<dbReference type="AlphaFoldDB" id="A0A0R0AEG8"/>
<comment type="function">
    <text evidence="14">Catalyzes the ATP- as well as the pyrophosphate-dependent phosphorylation of a specific serine residue in HPr, a phosphocarrier protein of the phosphoenolpyruvate-dependent sugar phosphotransferase system (PTS). HprK/P also catalyzes the pyrophosphate-producing, inorganic phosphate-dependent dephosphorylation (phosphorolysis) of seryl-phosphorylated HPr (P-Ser-HPr).</text>
</comment>
<dbReference type="PANTHER" id="PTHR30305:SF1">
    <property type="entry name" value="HPR KINASE_PHOSPHORYLASE"/>
    <property type="match status" value="1"/>
</dbReference>
<comment type="cofactor">
    <cofactor evidence="2 14">
        <name>Mg(2+)</name>
        <dbReference type="ChEBI" id="CHEBI:18420"/>
    </cofactor>
</comment>
<comment type="domain">
    <text evidence="14">The Walker A ATP-binding motif also binds Pi and PPi.</text>
</comment>
<feature type="active site" evidence="14">
    <location>
        <position position="251"/>
    </location>
</feature>
<keyword evidence="5 14" id="KW-0723">Serine/threonine-protein kinase</keyword>
<keyword evidence="18" id="KW-1185">Reference proteome</keyword>
<evidence type="ECO:0000256" key="8">
    <source>
        <dbReference type="ARBA" id="ARBA00022741"/>
    </source>
</evidence>
<keyword evidence="8 14" id="KW-0547">Nucleotide-binding</keyword>
<comment type="catalytic activity">
    <reaction evidence="13 14">
        <text>[HPr protein]-O-phospho-L-serine + phosphate + H(+) = [HPr protein]-L-serine + diphosphate</text>
        <dbReference type="Rhea" id="RHEA:46604"/>
        <dbReference type="Rhea" id="RHEA-COMP:11602"/>
        <dbReference type="Rhea" id="RHEA-COMP:11603"/>
        <dbReference type="ChEBI" id="CHEBI:15378"/>
        <dbReference type="ChEBI" id="CHEBI:29999"/>
        <dbReference type="ChEBI" id="CHEBI:33019"/>
        <dbReference type="ChEBI" id="CHEBI:43474"/>
        <dbReference type="ChEBI" id="CHEBI:83421"/>
    </reaction>
</comment>
<dbReference type="InterPro" id="IPR011126">
    <property type="entry name" value="Hpr_kin/Pase_Hpr_N"/>
</dbReference>
<evidence type="ECO:0000256" key="9">
    <source>
        <dbReference type="ARBA" id="ARBA00022777"/>
    </source>
</evidence>
<feature type="region of interest" description="Important for the catalytic mechanism of dephosphorylation" evidence="14">
    <location>
        <begin position="272"/>
        <end position="277"/>
    </location>
</feature>
<keyword evidence="11 14" id="KW-0460">Magnesium</keyword>
<dbReference type="Pfam" id="PF07475">
    <property type="entry name" value="Hpr_kinase_C"/>
    <property type="match status" value="1"/>
</dbReference>
<evidence type="ECO:0000313" key="17">
    <source>
        <dbReference type="EMBL" id="KRG39860.1"/>
    </source>
</evidence>
<feature type="active site" description="Proton acceptor; for phosphorylation activity. Proton donor; for dephosphorylation activity" evidence="14">
    <location>
        <position position="182"/>
    </location>
</feature>
<evidence type="ECO:0000256" key="4">
    <source>
        <dbReference type="ARBA" id="ARBA00011643"/>
    </source>
</evidence>